<sequence length="271" mass="28143">MSAQFRSRTFYVTVLLTFASLATLSACAGDPREPTAIGTDAPVIVPRSPGAPARTAEPGERIAGPSEAPTAADVRFVEGMIPHHRQALEMTAMVAGRTDNPGILRVAEQIALTQEPEIKVMATWLTALGRRIPDAHGHRSAAGGGATPGRDGTASGLTGGNGGTDATPESEAGASPGSSGGATGAGDGAISGAGEDGMASPQELDALRASRGAAFDRMFLRLMIRHHEGALKMADDVLRHGRDQRIRMLAREVYSGQNLEIARMRSIRVTG</sequence>
<dbReference type="RefSeq" id="WP_343951243.1">
    <property type="nucleotide sequence ID" value="NZ_BAAAHQ010000018.1"/>
</dbReference>
<dbReference type="InterPro" id="IPR012347">
    <property type="entry name" value="Ferritin-like"/>
</dbReference>
<evidence type="ECO:0000256" key="1">
    <source>
        <dbReference type="SAM" id="MobiDB-lite"/>
    </source>
</evidence>
<feature type="chain" id="PRO_5046648171" evidence="2">
    <location>
        <begin position="29"/>
        <end position="271"/>
    </location>
</feature>
<evidence type="ECO:0000313" key="5">
    <source>
        <dbReference type="Proteomes" id="UP001501578"/>
    </source>
</evidence>
<feature type="signal peptide" evidence="2">
    <location>
        <begin position="1"/>
        <end position="28"/>
    </location>
</feature>
<dbReference type="PANTHER" id="PTHR36933:SF1">
    <property type="entry name" value="SLL0788 PROTEIN"/>
    <property type="match status" value="1"/>
</dbReference>
<dbReference type="Proteomes" id="UP001501578">
    <property type="component" value="Unassembled WGS sequence"/>
</dbReference>
<comment type="caution">
    <text evidence="4">The sequence shown here is derived from an EMBL/GenBank/DDBJ whole genome shotgun (WGS) entry which is preliminary data.</text>
</comment>
<keyword evidence="2" id="KW-0732">Signal</keyword>
<dbReference type="InterPro" id="IPR005183">
    <property type="entry name" value="DUF305_CopM-like"/>
</dbReference>
<dbReference type="PROSITE" id="PS51257">
    <property type="entry name" value="PROKAR_LIPOPROTEIN"/>
    <property type="match status" value="1"/>
</dbReference>
<name>A0ABN1PT66_9ACTN</name>
<accession>A0ABN1PT66</accession>
<dbReference type="Pfam" id="PF03713">
    <property type="entry name" value="DUF305"/>
    <property type="match status" value="1"/>
</dbReference>
<keyword evidence="5" id="KW-1185">Reference proteome</keyword>
<reference evidence="4 5" key="1">
    <citation type="journal article" date="2019" name="Int. J. Syst. Evol. Microbiol.">
        <title>The Global Catalogue of Microorganisms (GCM) 10K type strain sequencing project: providing services to taxonomists for standard genome sequencing and annotation.</title>
        <authorList>
            <consortium name="The Broad Institute Genomics Platform"/>
            <consortium name="The Broad Institute Genome Sequencing Center for Infectious Disease"/>
            <person name="Wu L."/>
            <person name="Ma J."/>
        </authorList>
    </citation>
    <scope>NUCLEOTIDE SEQUENCE [LARGE SCALE GENOMIC DNA]</scope>
    <source>
        <strain evidence="4 5">JCM 11136</strain>
    </source>
</reference>
<organism evidence="4 5">
    <name type="scientific">Nonomuraea longicatena</name>
    <dbReference type="NCBI Taxonomy" id="83682"/>
    <lineage>
        <taxon>Bacteria</taxon>
        <taxon>Bacillati</taxon>
        <taxon>Actinomycetota</taxon>
        <taxon>Actinomycetes</taxon>
        <taxon>Streptosporangiales</taxon>
        <taxon>Streptosporangiaceae</taxon>
        <taxon>Nonomuraea</taxon>
    </lineage>
</organism>
<protein>
    <submittedName>
        <fullName evidence="4">DUF305 domain-containing protein</fullName>
    </submittedName>
</protein>
<feature type="region of interest" description="Disordered" evidence="1">
    <location>
        <begin position="136"/>
        <end position="199"/>
    </location>
</feature>
<dbReference type="PANTHER" id="PTHR36933">
    <property type="entry name" value="SLL0788 PROTEIN"/>
    <property type="match status" value="1"/>
</dbReference>
<evidence type="ECO:0000259" key="3">
    <source>
        <dbReference type="Pfam" id="PF03713"/>
    </source>
</evidence>
<dbReference type="EMBL" id="BAAAHQ010000018">
    <property type="protein sequence ID" value="GAA0932449.1"/>
    <property type="molecule type" value="Genomic_DNA"/>
</dbReference>
<evidence type="ECO:0000256" key="2">
    <source>
        <dbReference type="SAM" id="SignalP"/>
    </source>
</evidence>
<evidence type="ECO:0000313" key="4">
    <source>
        <dbReference type="EMBL" id="GAA0932449.1"/>
    </source>
</evidence>
<proteinExistence type="predicted"/>
<dbReference type="Gene3D" id="1.20.1260.10">
    <property type="match status" value="1"/>
</dbReference>
<feature type="compositionally biased region" description="Gly residues" evidence="1">
    <location>
        <begin position="178"/>
        <end position="195"/>
    </location>
</feature>
<feature type="domain" description="DUF305" evidence="3">
    <location>
        <begin position="73"/>
        <end position="267"/>
    </location>
</feature>
<feature type="region of interest" description="Disordered" evidence="1">
    <location>
        <begin position="33"/>
        <end position="67"/>
    </location>
</feature>
<feature type="compositionally biased region" description="Low complexity" evidence="1">
    <location>
        <begin position="164"/>
        <end position="177"/>
    </location>
</feature>
<gene>
    <name evidence="4" type="ORF">GCM10009560_38110</name>
</gene>